<gene>
    <name evidence="2" type="ORF">BDCG_16562</name>
</gene>
<protein>
    <submittedName>
        <fullName evidence="2">Uncharacterized protein</fullName>
    </submittedName>
</protein>
<feature type="non-terminal residue" evidence="2">
    <location>
        <position position="1"/>
    </location>
</feature>
<evidence type="ECO:0000313" key="3">
    <source>
        <dbReference type="Proteomes" id="UP000002039"/>
    </source>
</evidence>
<feature type="transmembrane region" description="Helical" evidence="1">
    <location>
        <begin position="73"/>
        <end position="98"/>
    </location>
</feature>
<dbReference type="EMBL" id="EQ999974">
    <property type="protein sequence ID" value="OAT00286.1"/>
    <property type="molecule type" value="Genomic_DNA"/>
</dbReference>
<accession>A0ABX2VTR9</accession>
<evidence type="ECO:0000313" key="2">
    <source>
        <dbReference type="EMBL" id="OAT00286.1"/>
    </source>
</evidence>
<feature type="transmembrane region" description="Helical" evidence="1">
    <location>
        <begin position="32"/>
        <end position="53"/>
    </location>
</feature>
<dbReference type="Proteomes" id="UP000002039">
    <property type="component" value="Unassembled WGS sequence"/>
</dbReference>
<proteinExistence type="predicted"/>
<dbReference type="GeneID" id="69031454"/>
<keyword evidence="1" id="KW-0812">Transmembrane</keyword>
<sequence length="112" mass="12146">SSYIDRSAFTDNSELNIKSLIKNLKNMIMKKLSVLYIIRSSASLSVSSTAISFSITLSQSSIPACVSDSPASAISVSVTLTLTTSTLSDFIISAFIISSSHFKKMSYRLHKL</sequence>
<evidence type="ECO:0000256" key="1">
    <source>
        <dbReference type="SAM" id="Phobius"/>
    </source>
</evidence>
<keyword evidence="3" id="KW-1185">Reference proteome</keyword>
<keyword evidence="1" id="KW-1133">Transmembrane helix</keyword>
<organism evidence="2 3">
    <name type="scientific">Ajellomyces dermatitidis (strain ER-3 / ATCC MYA-2586)</name>
    <name type="common">Blastomyces dermatitidis</name>
    <dbReference type="NCBI Taxonomy" id="559297"/>
    <lineage>
        <taxon>Eukaryota</taxon>
        <taxon>Fungi</taxon>
        <taxon>Dikarya</taxon>
        <taxon>Ascomycota</taxon>
        <taxon>Pezizomycotina</taxon>
        <taxon>Eurotiomycetes</taxon>
        <taxon>Eurotiomycetidae</taxon>
        <taxon>Onygenales</taxon>
        <taxon>Ajellomycetaceae</taxon>
        <taxon>Blastomyces</taxon>
    </lineage>
</organism>
<name>A0ABX2VTR9_AJEDR</name>
<feature type="non-terminal residue" evidence="2">
    <location>
        <position position="112"/>
    </location>
</feature>
<keyword evidence="1" id="KW-0472">Membrane</keyword>
<dbReference type="RefSeq" id="XP_045280013.1">
    <property type="nucleotide sequence ID" value="XM_045425778.1"/>
</dbReference>
<reference evidence="3" key="1">
    <citation type="journal article" date="2015" name="PLoS Genet.">
        <title>The dynamic genome and transcriptome of the human fungal pathogen Blastomyces and close relative Emmonsia.</title>
        <authorList>
            <person name="Munoz J.F."/>
            <person name="Gauthier G.M."/>
            <person name="Desjardins C.A."/>
            <person name="Gallo J.E."/>
            <person name="Holder J."/>
            <person name="Sullivan T.D."/>
            <person name="Marty A.J."/>
            <person name="Carmen J.C."/>
            <person name="Chen Z."/>
            <person name="Ding L."/>
            <person name="Gujja S."/>
            <person name="Magrini V."/>
            <person name="Misas E."/>
            <person name="Mitreva M."/>
            <person name="Priest M."/>
            <person name="Saif S."/>
            <person name="Whiston E.A."/>
            <person name="Young S."/>
            <person name="Zeng Q."/>
            <person name="Goldman W.E."/>
            <person name="Mardis E.R."/>
            <person name="Taylor J.W."/>
            <person name="McEwen J.G."/>
            <person name="Clay O.K."/>
            <person name="Klein B.S."/>
            <person name="Cuomo C.A."/>
        </authorList>
    </citation>
    <scope>NUCLEOTIDE SEQUENCE [LARGE SCALE GENOMIC DNA]</scope>
    <source>
        <strain evidence="3">ER-3 / ATCC MYA-2586</strain>
    </source>
</reference>